<evidence type="ECO:0000313" key="2">
    <source>
        <dbReference type="Proteomes" id="UP001207468"/>
    </source>
</evidence>
<evidence type="ECO:0000313" key="1">
    <source>
        <dbReference type="EMBL" id="KAI9451854.1"/>
    </source>
</evidence>
<dbReference type="EMBL" id="JAGFNK010000357">
    <property type="protein sequence ID" value="KAI9451854.1"/>
    <property type="molecule type" value="Genomic_DNA"/>
</dbReference>
<comment type="caution">
    <text evidence="1">The sequence shown here is derived from an EMBL/GenBank/DDBJ whole genome shotgun (WGS) entry which is preliminary data.</text>
</comment>
<dbReference type="Proteomes" id="UP001207468">
    <property type="component" value="Unassembled WGS sequence"/>
</dbReference>
<accession>A0ACC0TXH7</accession>
<reference evidence="1" key="1">
    <citation type="submission" date="2021-03" db="EMBL/GenBank/DDBJ databases">
        <title>Evolutionary priming and transition to the ectomycorrhizal habit in an iconic lineage of mushroom-forming fungi: is preadaptation a requirement?</title>
        <authorList>
            <consortium name="DOE Joint Genome Institute"/>
            <person name="Looney B.P."/>
            <person name="Miyauchi S."/>
            <person name="Morin E."/>
            <person name="Drula E."/>
            <person name="Courty P.E."/>
            <person name="Chicoki N."/>
            <person name="Fauchery L."/>
            <person name="Kohler A."/>
            <person name="Kuo A."/>
            <person name="LaButti K."/>
            <person name="Pangilinan J."/>
            <person name="Lipzen A."/>
            <person name="Riley R."/>
            <person name="Andreopoulos W."/>
            <person name="He G."/>
            <person name="Johnson J."/>
            <person name="Barry K.W."/>
            <person name="Grigoriev I.V."/>
            <person name="Nagy L."/>
            <person name="Hibbett D."/>
            <person name="Henrissat B."/>
            <person name="Matheny P.B."/>
            <person name="Labbe J."/>
            <person name="Martin A.F."/>
        </authorList>
    </citation>
    <scope>NUCLEOTIDE SEQUENCE</scope>
    <source>
        <strain evidence="1">BPL698</strain>
    </source>
</reference>
<organism evidence="1 2">
    <name type="scientific">Russula earlei</name>
    <dbReference type="NCBI Taxonomy" id="71964"/>
    <lineage>
        <taxon>Eukaryota</taxon>
        <taxon>Fungi</taxon>
        <taxon>Dikarya</taxon>
        <taxon>Basidiomycota</taxon>
        <taxon>Agaricomycotina</taxon>
        <taxon>Agaricomycetes</taxon>
        <taxon>Russulales</taxon>
        <taxon>Russulaceae</taxon>
        <taxon>Russula</taxon>
    </lineage>
</organism>
<proteinExistence type="predicted"/>
<name>A0ACC0TXH7_9AGAM</name>
<sequence>MTSAAALPNGLFFDLVSTEEVNAVHDLEAQGFTPDEAATLEKLRFRQANAPDLFLGAFIPQIDGKRTLLGYIDGVLSSEATLTAASMSTHVPGARTVLIHGVCVTPEARGRGIASALLAEYQQRLVVVGQYDRAVLIAHEDKVAFYERVGFKSRGFSNIAFAGVCWIELEWVVPLEKPSDLQGVPQMIPSGLLEGMQGKGVSLRKEGKLLSSFQRGIFDVSEKGDQRSNLFDLLCVNERCGSIILRQGVAVLQERESVQNVGFSKPTHTDKPLKLLACAECDLGPIGWCEPVGSMFWVACQRVRYRT</sequence>
<protein>
    <submittedName>
        <fullName evidence="1">Acyl-CoA N-acyltransferase</fullName>
    </submittedName>
</protein>
<keyword evidence="2" id="KW-1185">Reference proteome</keyword>
<gene>
    <name evidence="1" type="ORF">F5148DRAFT_1277660</name>
</gene>